<dbReference type="InterPro" id="IPR036388">
    <property type="entry name" value="WH-like_DNA-bd_sf"/>
</dbReference>
<dbReference type="InterPro" id="IPR007627">
    <property type="entry name" value="RNA_pol_sigma70_r2"/>
</dbReference>
<keyword evidence="4" id="KW-0804">Transcription</keyword>
<dbReference type="GO" id="GO:0003677">
    <property type="term" value="F:DNA binding"/>
    <property type="evidence" value="ECO:0007669"/>
    <property type="project" value="InterPro"/>
</dbReference>
<comment type="similarity">
    <text evidence="1">Belongs to the sigma-70 factor family. ECF subfamily.</text>
</comment>
<gene>
    <name evidence="7" type="ORF">CWS20_15475</name>
</gene>
<evidence type="ECO:0000256" key="3">
    <source>
        <dbReference type="ARBA" id="ARBA00023082"/>
    </source>
</evidence>
<dbReference type="InterPro" id="IPR014284">
    <property type="entry name" value="RNA_pol_sigma-70_dom"/>
</dbReference>
<evidence type="ECO:0000259" key="6">
    <source>
        <dbReference type="Pfam" id="PF08281"/>
    </source>
</evidence>
<dbReference type="PANTHER" id="PTHR43133:SF60">
    <property type="entry name" value="RNA POLYMERASE SIGMA FACTOR SIGV"/>
    <property type="match status" value="1"/>
</dbReference>
<dbReference type="NCBIfam" id="TIGR02937">
    <property type="entry name" value="sigma70-ECF"/>
    <property type="match status" value="1"/>
</dbReference>
<dbReference type="RefSeq" id="WP_066194864.1">
    <property type="nucleotide sequence ID" value="NZ_JAFDQP010000015.1"/>
</dbReference>
<evidence type="ECO:0000256" key="4">
    <source>
        <dbReference type="ARBA" id="ARBA00023163"/>
    </source>
</evidence>
<feature type="domain" description="RNA polymerase sigma-70 region 2" evidence="5">
    <location>
        <begin position="14"/>
        <end position="80"/>
    </location>
</feature>
<proteinExistence type="inferred from homology"/>
<dbReference type="InterPro" id="IPR013249">
    <property type="entry name" value="RNA_pol_sigma70_r4_t2"/>
</dbReference>
<sequence>MKKTDVHARFVTIIKDHKEDFYRLAYSYVKNQEDALDIVGDSIKKGLISLDRIQNPQAIKSWFYKIVVRTSLDFLRKHKRLTVTDDETLNFLSSGQNDQYENFDLHEAMNKLPVEYKTVITLRYFEDLKMEEIAAITDENISTVKTRIYRGLKLLRITLTEENESDERAFKGTEKRI</sequence>
<evidence type="ECO:0000256" key="1">
    <source>
        <dbReference type="ARBA" id="ARBA00010641"/>
    </source>
</evidence>
<dbReference type="Gene3D" id="1.10.10.10">
    <property type="entry name" value="Winged helix-like DNA-binding domain superfamily/Winged helix DNA-binding domain"/>
    <property type="match status" value="1"/>
</dbReference>
<dbReference type="PANTHER" id="PTHR43133">
    <property type="entry name" value="RNA POLYMERASE ECF-TYPE SIGMA FACTO"/>
    <property type="match status" value="1"/>
</dbReference>
<dbReference type="Proteomes" id="UP000233343">
    <property type="component" value="Unassembled WGS sequence"/>
</dbReference>
<evidence type="ECO:0000256" key="2">
    <source>
        <dbReference type="ARBA" id="ARBA00023015"/>
    </source>
</evidence>
<evidence type="ECO:0000259" key="5">
    <source>
        <dbReference type="Pfam" id="PF04542"/>
    </source>
</evidence>
<dbReference type="Pfam" id="PF04542">
    <property type="entry name" value="Sigma70_r2"/>
    <property type="match status" value="1"/>
</dbReference>
<dbReference type="CDD" id="cd06171">
    <property type="entry name" value="Sigma70_r4"/>
    <property type="match status" value="1"/>
</dbReference>
<dbReference type="Pfam" id="PF08281">
    <property type="entry name" value="Sigma70_r4_2"/>
    <property type="match status" value="1"/>
</dbReference>
<comment type="caution">
    <text evidence="7">The sequence shown here is derived from an EMBL/GenBank/DDBJ whole genome shotgun (WGS) entry which is preliminary data.</text>
</comment>
<evidence type="ECO:0000313" key="7">
    <source>
        <dbReference type="EMBL" id="PKG28006.1"/>
    </source>
</evidence>
<feature type="domain" description="RNA polymerase sigma factor 70 region 4 type 2" evidence="6">
    <location>
        <begin position="104"/>
        <end position="155"/>
    </location>
</feature>
<accession>A0A2N0ZER6</accession>
<dbReference type="InterPro" id="IPR039425">
    <property type="entry name" value="RNA_pol_sigma-70-like"/>
</dbReference>
<reference evidence="7 8" key="1">
    <citation type="journal article" date="2010" name="Int. J. Syst. Evol. Microbiol.">
        <title>Bacillus horneckiae sp. nov., isolated from a spacecraft-assembly clean room.</title>
        <authorList>
            <person name="Vaishampayan P."/>
            <person name="Probst A."/>
            <person name="Krishnamurthi S."/>
            <person name="Ghosh S."/>
            <person name="Osman S."/>
            <person name="McDowall A."/>
            <person name="Ruckmani A."/>
            <person name="Mayilraj S."/>
            <person name="Venkateswaran K."/>
        </authorList>
    </citation>
    <scope>NUCLEOTIDE SEQUENCE [LARGE SCALE GENOMIC DNA]</scope>
    <source>
        <strain evidence="8">1PO1SC</strain>
    </source>
</reference>
<keyword evidence="3" id="KW-0731">Sigma factor</keyword>
<dbReference type="SUPFAM" id="SSF88946">
    <property type="entry name" value="Sigma2 domain of RNA polymerase sigma factors"/>
    <property type="match status" value="1"/>
</dbReference>
<keyword evidence="2" id="KW-0805">Transcription regulation</keyword>
<dbReference type="AlphaFoldDB" id="A0A2N0ZER6"/>
<keyword evidence="8" id="KW-1185">Reference proteome</keyword>
<organism evidence="7 8">
    <name type="scientific">Cytobacillus horneckiae</name>
    <dbReference type="NCBI Taxonomy" id="549687"/>
    <lineage>
        <taxon>Bacteria</taxon>
        <taxon>Bacillati</taxon>
        <taxon>Bacillota</taxon>
        <taxon>Bacilli</taxon>
        <taxon>Bacillales</taxon>
        <taxon>Bacillaceae</taxon>
        <taxon>Cytobacillus</taxon>
    </lineage>
</organism>
<dbReference type="SUPFAM" id="SSF88659">
    <property type="entry name" value="Sigma3 and sigma4 domains of RNA polymerase sigma factors"/>
    <property type="match status" value="1"/>
</dbReference>
<dbReference type="InterPro" id="IPR013325">
    <property type="entry name" value="RNA_pol_sigma_r2"/>
</dbReference>
<dbReference type="GO" id="GO:0016987">
    <property type="term" value="F:sigma factor activity"/>
    <property type="evidence" value="ECO:0007669"/>
    <property type="project" value="UniProtKB-KW"/>
</dbReference>
<dbReference type="GO" id="GO:0006352">
    <property type="term" value="P:DNA-templated transcription initiation"/>
    <property type="evidence" value="ECO:0007669"/>
    <property type="project" value="InterPro"/>
</dbReference>
<name>A0A2N0ZER6_9BACI</name>
<evidence type="ECO:0000313" key="8">
    <source>
        <dbReference type="Proteomes" id="UP000233343"/>
    </source>
</evidence>
<dbReference type="InterPro" id="IPR013324">
    <property type="entry name" value="RNA_pol_sigma_r3/r4-like"/>
</dbReference>
<dbReference type="EMBL" id="PISD01000033">
    <property type="protein sequence ID" value="PKG28006.1"/>
    <property type="molecule type" value="Genomic_DNA"/>
</dbReference>
<dbReference type="Gene3D" id="1.10.1740.10">
    <property type="match status" value="1"/>
</dbReference>
<protein>
    <submittedName>
        <fullName evidence="7">RNA polymerase subunit sigma-70</fullName>
    </submittedName>
</protein>